<feature type="binding site" evidence="17">
    <location>
        <position position="217"/>
    </location>
    <ligand>
        <name>FAD</name>
        <dbReference type="ChEBI" id="CHEBI:57692"/>
    </ligand>
</feature>
<protein>
    <recommendedName>
        <fullName evidence="4">cytochrome-b5 reductase</fullName>
        <ecNumber evidence="4">1.6.2.2</ecNumber>
    </recommendedName>
</protein>
<dbReference type="Gene3D" id="3.40.50.80">
    <property type="entry name" value="Nucleotide-binding domain of ferredoxin-NADP reductase (FNR) module"/>
    <property type="match status" value="1"/>
</dbReference>
<keyword evidence="8 18" id="KW-0479">Metal-binding</keyword>
<dbReference type="InterPro" id="IPR001709">
    <property type="entry name" value="Flavoprot_Pyr_Nucl_cyt_Rdtase"/>
</dbReference>
<dbReference type="InterPro" id="IPR008333">
    <property type="entry name" value="Cbr1-like_FAD-bd_dom"/>
</dbReference>
<feature type="binding site" evidence="17">
    <location>
        <position position="240"/>
    </location>
    <ligand>
        <name>FAD</name>
        <dbReference type="ChEBI" id="CHEBI:57692"/>
    </ligand>
</feature>
<feature type="binding site" evidence="17">
    <location>
        <position position="232"/>
    </location>
    <ligand>
        <name>FAD</name>
        <dbReference type="ChEBI" id="CHEBI:57692"/>
    </ligand>
</feature>
<comment type="similarity">
    <text evidence="3">Belongs to the flavoprotein pyridine nucleotide cytochrome reductase family.</text>
</comment>
<dbReference type="InterPro" id="IPR017927">
    <property type="entry name" value="FAD-bd_FR_type"/>
</dbReference>
<comment type="similarity">
    <text evidence="18">Belongs to the cytochrome b5 family.</text>
</comment>
<dbReference type="PRINTS" id="PR00371">
    <property type="entry name" value="FPNCR"/>
</dbReference>
<keyword evidence="12" id="KW-0560">Oxidoreductase</keyword>
<dbReference type="SUPFAM" id="SSF52343">
    <property type="entry name" value="Ferredoxin reductase-like, C-terminal NADP-linked domain"/>
    <property type="match status" value="1"/>
</dbReference>
<dbReference type="CDD" id="cd06183">
    <property type="entry name" value="cyt_b5_reduct_like"/>
    <property type="match status" value="1"/>
</dbReference>
<dbReference type="InterPro" id="IPR039261">
    <property type="entry name" value="FNR_nucleotide-bd"/>
</dbReference>
<dbReference type="SUPFAM" id="SSF55856">
    <property type="entry name" value="Cytochrome b5-like heme/steroid binding domain"/>
    <property type="match status" value="1"/>
</dbReference>
<dbReference type="InterPro" id="IPR001199">
    <property type="entry name" value="Cyt_B5-like_heme/steroid-bd"/>
</dbReference>
<organism evidence="21">
    <name type="scientific">Mucochytrium quahogii</name>
    <dbReference type="NCBI Taxonomy" id="96639"/>
    <lineage>
        <taxon>Eukaryota</taxon>
        <taxon>Sar</taxon>
        <taxon>Stramenopiles</taxon>
        <taxon>Bigyra</taxon>
        <taxon>Labyrinthulomycetes</taxon>
        <taxon>Thraustochytrida</taxon>
        <taxon>Thraustochytriidae</taxon>
        <taxon>Mucochytrium</taxon>
    </lineage>
</organism>
<evidence type="ECO:0000256" key="6">
    <source>
        <dbReference type="ARBA" id="ARBA00022630"/>
    </source>
</evidence>
<evidence type="ECO:0000256" key="17">
    <source>
        <dbReference type="PIRSR" id="PIRSR601834-1"/>
    </source>
</evidence>
<dbReference type="Pfam" id="PF00970">
    <property type="entry name" value="FAD_binding_6"/>
    <property type="match status" value="1"/>
</dbReference>
<dbReference type="FunFam" id="2.40.30.10:FF:000032">
    <property type="entry name" value="NADH-cytochrome b5 reductase"/>
    <property type="match status" value="1"/>
</dbReference>
<keyword evidence="9" id="KW-1000">Mitochondrion outer membrane</keyword>
<evidence type="ECO:0000256" key="15">
    <source>
        <dbReference type="ARBA" id="ARBA00023128"/>
    </source>
</evidence>
<dbReference type="GO" id="GO:0046872">
    <property type="term" value="F:metal ion binding"/>
    <property type="evidence" value="ECO:0007669"/>
    <property type="project" value="UniProtKB-UniRule"/>
</dbReference>
<proteinExistence type="inferred from homology"/>
<dbReference type="Gene3D" id="3.10.120.10">
    <property type="entry name" value="Cytochrome b5-like heme/steroid binding domain"/>
    <property type="match status" value="1"/>
</dbReference>
<dbReference type="AlphaFoldDB" id="A0A7S2WM80"/>
<keyword evidence="16" id="KW-0472">Membrane</keyword>
<comment type="cofactor">
    <cofactor evidence="1 17">
        <name>FAD</name>
        <dbReference type="ChEBI" id="CHEBI:57692"/>
    </cofactor>
</comment>
<dbReference type="PANTHER" id="PTHR19370">
    <property type="entry name" value="NADH-CYTOCHROME B5 REDUCTASE"/>
    <property type="match status" value="1"/>
</dbReference>
<dbReference type="GO" id="GO:0071949">
    <property type="term" value="F:FAD binding"/>
    <property type="evidence" value="ECO:0007669"/>
    <property type="project" value="TreeGrafter"/>
</dbReference>
<dbReference type="PANTHER" id="PTHR19370:SF185">
    <property type="entry name" value="NADH-CYTOCHROME B5 REDUCTASE"/>
    <property type="match status" value="1"/>
</dbReference>
<evidence type="ECO:0000256" key="9">
    <source>
        <dbReference type="ARBA" id="ARBA00022787"/>
    </source>
</evidence>
<dbReference type="InterPro" id="IPR036400">
    <property type="entry name" value="Cyt_B5-like_heme/steroid_sf"/>
</dbReference>
<dbReference type="SUPFAM" id="SSF63380">
    <property type="entry name" value="Riboflavin synthase domain-like"/>
    <property type="match status" value="1"/>
</dbReference>
<dbReference type="PROSITE" id="PS51384">
    <property type="entry name" value="FAD_FR"/>
    <property type="match status" value="1"/>
</dbReference>
<feature type="binding site" evidence="17">
    <location>
        <position position="215"/>
    </location>
    <ligand>
        <name>FAD</name>
        <dbReference type="ChEBI" id="CHEBI:57692"/>
    </ligand>
</feature>
<evidence type="ECO:0000256" key="12">
    <source>
        <dbReference type="ARBA" id="ARBA00023002"/>
    </source>
</evidence>
<dbReference type="EC" id="1.6.2.2" evidence="4"/>
<dbReference type="EMBL" id="HBHK01020596">
    <property type="protein sequence ID" value="CAD9697071.1"/>
    <property type="molecule type" value="Transcribed_RNA"/>
</dbReference>
<dbReference type="FunFam" id="3.40.50.80:FF:000019">
    <property type="entry name" value="NADH-cytochrome b5 reductase"/>
    <property type="match status" value="1"/>
</dbReference>
<dbReference type="Pfam" id="PF00173">
    <property type="entry name" value="Cyt-b5"/>
    <property type="match status" value="1"/>
</dbReference>
<comment type="subcellular location">
    <subcellularLocation>
        <location evidence="2">Mitochondrion outer membrane</location>
    </subcellularLocation>
</comment>
<dbReference type="InterPro" id="IPR017938">
    <property type="entry name" value="Riboflavin_synthase-like_b-brl"/>
</dbReference>
<feature type="binding site" evidence="17">
    <location>
        <position position="234"/>
    </location>
    <ligand>
        <name>FAD</name>
        <dbReference type="ChEBI" id="CHEBI:57692"/>
    </ligand>
</feature>
<name>A0A7S2WM80_9STRA</name>
<dbReference type="InterPro" id="IPR018506">
    <property type="entry name" value="Cyt_B5_heme-BS"/>
</dbReference>
<evidence type="ECO:0000256" key="5">
    <source>
        <dbReference type="ARBA" id="ARBA00022617"/>
    </source>
</evidence>
<feature type="domain" description="Cytochrome b5 heme-binding" evidence="19">
    <location>
        <begin position="35"/>
        <end position="114"/>
    </location>
</feature>
<dbReference type="PROSITE" id="PS00191">
    <property type="entry name" value="CYTOCHROME_B5_1"/>
    <property type="match status" value="1"/>
</dbReference>
<evidence type="ECO:0000313" key="21">
    <source>
        <dbReference type="EMBL" id="CAD9697071.1"/>
    </source>
</evidence>
<keyword evidence="14" id="KW-0520">NAD</keyword>
<gene>
    <name evidence="21" type="ORF">QSP1433_LOCUS13078</name>
</gene>
<dbReference type="PROSITE" id="PS50255">
    <property type="entry name" value="CYTOCHROME_B5_2"/>
    <property type="match status" value="1"/>
</dbReference>
<dbReference type="Pfam" id="PF00175">
    <property type="entry name" value="NAD_binding_1"/>
    <property type="match status" value="1"/>
</dbReference>
<evidence type="ECO:0000256" key="1">
    <source>
        <dbReference type="ARBA" id="ARBA00001974"/>
    </source>
</evidence>
<feature type="binding site" evidence="17">
    <location>
        <position position="216"/>
    </location>
    <ligand>
        <name>FAD</name>
        <dbReference type="ChEBI" id="CHEBI:57692"/>
    </ligand>
</feature>
<feature type="binding site" evidence="17">
    <location>
        <position position="241"/>
    </location>
    <ligand>
        <name>FAD</name>
        <dbReference type="ChEBI" id="CHEBI:57692"/>
    </ligand>
</feature>
<dbReference type="InterPro" id="IPR001433">
    <property type="entry name" value="OxRdtase_FAD/NAD-bd"/>
</dbReference>
<accession>A0A7S2WM80</accession>
<dbReference type="PRINTS" id="PR00363">
    <property type="entry name" value="CYTOCHROMEB5"/>
</dbReference>
<evidence type="ECO:0000256" key="2">
    <source>
        <dbReference type="ARBA" id="ARBA00004294"/>
    </source>
</evidence>
<dbReference type="GO" id="GO:0020037">
    <property type="term" value="F:heme binding"/>
    <property type="evidence" value="ECO:0007669"/>
    <property type="project" value="UniProtKB-UniRule"/>
</dbReference>
<evidence type="ECO:0000259" key="20">
    <source>
        <dbReference type="PROSITE" id="PS51384"/>
    </source>
</evidence>
<evidence type="ECO:0000256" key="11">
    <source>
        <dbReference type="ARBA" id="ARBA00022989"/>
    </source>
</evidence>
<dbReference type="SMART" id="SM01117">
    <property type="entry name" value="Cyt-b5"/>
    <property type="match status" value="1"/>
</dbReference>
<reference evidence="21" key="1">
    <citation type="submission" date="2021-01" db="EMBL/GenBank/DDBJ databases">
        <authorList>
            <person name="Corre E."/>
            <person name="Pelletier E."/>
            <person name="Niang G."/>
            <person name="Scheremetjew M."/>
            <person name="Finn R."/>
            <person name="Kale V."/>
            <person name="Holt S."/>
            <person name="Cochrane G."/>
            <person name="Meng A."/>
            <person name="Brown T."/>
            <person name="Cohen L."/>
        </authorList>
    </citation>
    <scope>NUCLEOTIDE SEQUENCE</scope>
    <source>
        <strain evidence="21">NY070348D</strain>
    </source>
</reference>
<keyword evidence="6 17" id="KW-0285">Flavoprotein</keyword>
<evidence type="ECO:0000256" key="7">
    <source>
        <dbReference type="ARBA" id="ARBA00022692"/>
    </source>
</evidence>
<feature type="binding site" evidence="17">
    <location>
        <position position="242"/>
    </location>
    <ligand>
        <name>FAD</name>
        <dbReference type="ChEBI" id="CHEBI:57692"/>
    </ligand>
</feature>
<feature type="binding site" evidence="17">
    <location>
        <position position="293"/>
    </location>
    <ligand>
        <name>FAD</name>
        <dbReference type="ChEBI" id="CHEBI:57692"/>
    </ligand>
</feature>
<dbReference type="PRINTS" id="PR00406">
    <property type="entry name" value="CYTB5RDTASE"/>
</dbReference>
<evidence type="ECO:0000256" key="16">
    <source>
        <dbReference type="ARBA" id="ARBA00023136"/>
    </source>
</evidence>
<evidence type="ECO:0000256" key="14">
    <source>
        <dbReference type="ARBA" id="ARBA00023027"/>
    </source>
</evidence>
<keyword evidence="13 18" id="KW-0408">Iron</keyword>
<dbReference type="GO" id="GO:0005741">
    <property type="term" value="C:mitochondrial outer membrane"/>
    <property type="evidence" value="ECO:0007669"/>
    <property type="project" value="UniProtKB-SubCell"/>
</dbReference>
<evidence type="ECO:0000256" key="13">
    <source>
        <dbReference type="ARBA" id="ARBA00023004"/>
    </source>
</evidence>
<sequence length="408" mass="46414">MPCPAQRRIKHICAHINSTRGASQKTIRPRNVHAKRRFTIEQLAEKREQGECWIAIHGKVYDITEFLEEHPGGSEIITDIDLDDFETINFEFDDAEHSEEALEDLEEFYRGKLVDHNGQLLCDDDDELESDDGESDDEEEKVLEANAVEMQHDGPADPFAKFQELQLPLIDKHALTHDVVVFRFGLPSPDHRLGLPIGQHIILAFQEQGGQTISRPYTPVSPLGEVGFIDFLIKLYPTGKMSQHISSLPIGHTMRLRGPKGKLEYLGNGEFRIRKKQRTIRKLGMIAGGSGITPMFQVLQAVASNRSDIIHITLLYANKRETDILLRERLELFAIQHPNIEIVYTLDDPPGDWVHYKGFITEEMIQATMPPPADDTMIFLCGPPPMIKKACIPSLQQLGYTREHYFKF</sequence>
<evidence type="ECO:0000256" key="4">
    <source>
        <dbReference type="ARBA" id="ARBA00012011"/>
    </source>
</evidence>
<keyword evidence="5 18" id="KW-0349">Heme</keyword>
<evidence type="ECO:0000259" key="19">
    <source>
        <dbReference type="PROSITE" id="PS50255"/>
    </source>
</evidence>
<feature type="domain" description="FAD-binding FR-type" evidence="20">
    <location>
        <begin position="162"/>
        <end position="266"/>
    </location>
</feature>
<keyword evidence="10 17" id="KW-0274">FAD</keyword>
<keyword evidence="7" id="KW-0812">Transmembrane</keyword>
<evidence type="ECO:0000256" key="3">
    <source>
        <dbReference type="ARBA" id="ARBA00006105"/>
    </source>
</evidence>
<keyword evidence="11" id="KW-1133">Transmembrane helix</keyword>
<dbReference type="GO" id="GO:0090524">
    <property type="term" value="F:cytochrome-b5 reductase activity, acting on NADH"/>
    <property type="evidence" value="ECO:0007669"/>
    <property type="project" value="UniProtKB-EC"/>
</dbReference>
<evidence type="ECO:0000256" key="8">
    <source>
        <dbReference type="ARBA" id="ARBA00022723"/>
    </source>
</evidence>
<evidence type="ECO:0000256" key="10">
    <source>
        <dbReference type="ARBA" id="ARBA00022827"/>
    </source>
</evidence>
<dbReference type="InterPro" id="IPR001834">
    <property type="entry name" value="CBR-like"/>
</dbReference>
<dbReference type="Gene3D" id="2.40.30.10">
    <property type="entry name" value="Translation factors"/>
    <property type="match status" value="1"/>
</dbReference>
<keyword evidence="15" id="KW-0496">Mitochondrion</keyword>
<evidence type="ECO:0000256" key="18">
    <source>
        <dbReference type="RuleBase" id="RU362121"/>
    </source>
</evidence>